<evidence type="ECO:0000256" key="4">
    <source>
        <dbReference type="SAM" id="Phobius"/>
    </source>
</evidence>
<dbReference type="GO" id="GO:0009897">
    <property type="term" value="C:external side of plasma membrane"/>
    <property type="evidence" value="ECO:0007669"/>
    <property type="project" value="TreeGrafter"/>
</dbReference>
<dbReference type="InterPro" id="IPR013783">
    <property type="entry name" value="Ig-like_fold"/>
</dbReference>
<proteinExistence type="predicted"/>
<gene>
    <name evidence="7" type="primary">LOC115589182</name>
</gene>
<evidence type="ECO:0000256" key="1">
    <source>
        <dbReference type="ARBA" id="ARBA00022729"/>
    </source>
</evidence>
<dbReference type="InterPro" id="IPR007110">
    <property type="entry name" value="Ig-like_dom"/>
</dbReference>
<dbReference type="InParanoid" id="A0A671UYT3"/>
<reference evidence="7" key="3">
    <citation type="submission" date="2025-09" db="UniProtKB">
        <authorList>
            <consortium name="Ensembl"/>
        </authorList>
    </citation>
    <scope>IDENTIFICATION</scope>
</reference>
<dbReference type="GeneTree" id="ENSGT00940000163711"/>
<protein>
    <submittedName>
        <fullName evidence="7">Low affinity immunoglobulin gamma Fc region receptor III-like</fullName>
    </submittedName>
</protein>
<keyword evidence="4" id="KW-0472">Membrane</keyword>
<dbReference type="PANTHER" id="PTHR11481">
    <property type="entry name" value="IMMUNOGLOBULIN FC RECEPTOR"/>
    <property type="match status" value="1"/>
</dbReference>
<reference evidence="7" key="1">
    <citation type="submission" date="2021-04" db="EMBL/GenBank/DDBJ databases">
        <authorList>
            <consortium name="Wellcome Sanger Institute Data Sharing"/>
        </authorList>
    </citation>
    <scope>NUCLEOTIDE SEQUENCE [LARGE SCALE GENOMIC DNA]</scope>
</reference>
<evidence type="ECO:0000256" key="2">
    <source>
        <dbReference type="ARBA" id="ARBA00023157"/>
    </source>
</evidence>
<evidence type="ECO:0000259" key="6">
    <source>
        <dbReference type="PROSITE" id="PS50835"/>
    </source>
</evidence>
<feature type="chain" id="PRO_5025494843" evidence="5">
    <location>
        <begin position="28"/>
        <end position="337"/>
    </location>
</feature>
<dbReference type="PANTHER" id="PTHR11481:SF64">
    <property type="entry name" value="FC RECEPTOR-LIKE PROTEIN 4"/>
    <property type="match status" value="1"/>
</dbReference>
<dbReference type="SMART" id="SM00409">
    <property type="entry name" value="IG"/>
    <property type="match status" value="2"/>
</dbReference>
<dbReference type="OMA" id="TALCICP"/>
<keyword evidence="8" id="KW-1185">Reference proteome</keyword>
<evidence type="ECO:0000256" key="5">
    <source>
        <dbReference type="SAM" id="SignalP"/>
    </source>
</evidence>
<keyword evidence="4" id="KW-1133">Transmembrane helix</keyword>
<evidence type="ECO:0000313" key="8">
    <source>
        <dbReference type="Proteomes" id="UP000472265"/>
    </source>
</evidence>
<dbReference type="InterPro" id="IPR036179">
    <property type="entry name" value="Ig-like_dom_sf"/>
</dbReference>
<dbReference type="AlphaFoldDB" id="A0A671UYT3"/>
<dbReference type="InterPro" id="IPR050488">
    <property type="entry name" value="Ig_Fc_receptor"/>
</dbReference>
<feature type="signal peptide" evidence="5">
    <location>
        <begin position="1"/>
        <end position="27"/>
    </location>
</feature>
<dbReference type="SUPFAM" id="SSF48726">
    <property type="entry name" value="Immunoglobulin"/>
    <property type="match status" value="2"/>
</dbReference>
<feature type="region of interest" description="Disordered" evidence="3">
    <location>
        <begin position="296"/>
        <end position="317"/>
    </location>
</feature>
<evidence type="ECO:0000256" key="3">
    <source>
        <dbReference type="SAM" id="MobiDB-lite"/>
    </source>
</evidence>
<dbReference type="Proteomes" id="UP000472265">
    <property type="component" value="Chromosome 10"/>
</dbReference>
<dbReference type="GO" id="GO:0006955">
    <property type="term" value="P:immune response"/>
    <property type="evidence" value="ECO:0007669"/>
    <property type="project" value="TreeGrafter"/>
</dbReference>
<dbReference type="RefSeq" id="XP_030285788.1">
    <property type="nucleotide sequence ID" value="XM_030429928.1"/>
</dbReference>
<accession>A0A671UYT3</accession>
<feature type="domain" description="Ig-like" evidence="6">
    <location>
        <begin position="117"/>
        <end position="199"/>
    </location>
</feature>
<sequence length="337" mass="37250">MEVTALCICPLMNVLFLLSALDHTVDSLSLRVDPDRVQFFPYEPVALHCDASYSSVQWKFVHKAKVEKPKCKITDGVTSTGSSCINKNVYPEEGGEYWCEDGEGKRSNTITITVTNDSVILDSPALPVMEGTAVTLRCRYKTTSSNLTAGFYKDGRLIRSSSAGEMIIHSASKSEEGRYKCNISGLGESSESLLDVIVTEKEHGEEHSSSSTPWITVTVVLLVLLMVVGLRYLGTSPWHRVWLYLSTLSLVSGSTENQTEDRRAEAATVTYATVRKKKKKGEDEMSKPVYYTFGEDENEQLGAEAEPPGASYSKVNFTAHNPRLPEDAFYSTIQLVD</sequence>
<dbReference type="Gene3D" id="2.60.40.10">
    <property type="entry name" value="Immunoglobulins"/>
    <property type="match status" value="2"/>
</dbReference>
<dbReference type="Ensembl" id="ENSSAUT00010018777.1">
    <property type="protein sequence ID" value="ENSSAUP00010017755.1"/>
    <property type="gene ID" value="ENSSAUG00010008083.1"/>
</dbReference>
<keyword evidence="4" id="KW-0812">Transmembrane</keyword>
<name>A0A671UYT3_SPAAU</name>
<keyword evidence="1 5" id="KW-0732">Signal</keyword>
<dbReference type="PROSITE" id="PS50835">
    <property type="entry name" value="IG_LIKE"/>
    <property type="match status" value="1"/>
</dbReference>
<dbReference type="GO" id="GO:0004888">
    <property type="term" value="F:transmembrane signaling receptor activity"/>
    <property type="evidence" value="ECO:0007669"/>
    <property type="project" value="TreeGrafter"/>
</dbReference>
<dbReference type="Pfam" id="PF13895">
    <property type="entry name" value="Ig_2"/>
    <property type="match status" value="1"/>
</dbReference>
<organism evidence="7 8">
    <name type="scientific">Sparus aurata</name>
    <name type="common">Gilthead sea bream</name>
    <dbReference type="NCBI Taxonomy" id="8175"/>
    <lineage>
        <taxon>Eukaryota</taxon>
        <taxon>Metazoa</taxon>
        <taxon>Chordata</taxon>
        <taxon>Craniata</taxon>
        <taxon>Vertebrata</taxon>
        <taxon>Euteleostomi</taxon>
        <taxon>Actinopterygii</taxon>
        <taxon>Neopterygii</taxon>
        <taxon>Teleostei</taxon>
        <taxon>Neoteleostei</taxon>
        <taxon>Acanthomorphata</taxon>
        <taxon>Eupercaria</taxon>
        <taxon>Spariformes</taxon>
        <taxon>Sparidae</taxon>
        <taxon>Sparus</taxon>
    </lineage>
</organism>
<dbReference type="GO" id="GO:0007166">
    <property type="term" value="P:cell surface receptor signaling pathway"/>
    <property type="evidence" value="ECO:0007669"/>
    <property type="project" value="TreeGrafter"/>
</dbReference>
<feature type="transmembrane region" description="Helical" evidence="4">
    <location>
        <begin position="214"/>
        <end position="233"/>
    </location>
</feature>
<dbReference type="GeneID" id="115589182"/>
<reference evidence="7" key="2">
    <citation type="submission" date="2025-08" db="UniProtKB">
        <authorList>
            <consortium name="Ensembl"/>
        </authorList>
    </citation>
    <scope>IDENTIFICATION</scope>
</reference>
<keyword evidence="2" id="KW-1015">Disulfide bond</keyword>
<dbReference type="InterPro" id="IPR003599">
    <property type="entry name" value="Ig_sub"/>
</dbReference>
<evidence type="ECO:0000313" key="7">
    <source>
        <dbReference type="Ensembl" id="ENSSAUP00010017755.1"/>
    </source>
</evidence>